<dbReference type="EMBL" id="CAJVPL010000263">
    <property type="protein sequence ID" value="CAG8475356.1"/>
    <property type="molecule type" value="Genomic_DNA"/>
</dbReference>
<name>A0A9N8W9G7_9GLOM</name>
<dbReference type="PROSITE" id="PS50011">
    <property type="entry name" value="PROTEIN_KINASE_DOM"/>
    <property type="match status" value="1"/>
</dbReference>
<organism evidence="2 3">
    <name type="scientific">Ambispora gerdemannii</name>
    <dbReference type="NCBI Taxonomy" id="144530"/>
    <lineage>
        <taxon>Eukaryota</taxon>
        <taxon>Fungi</taxon>
        <taxon>Fungi incertae sedis</taxon>
        <taxon>Mucoromycota</taxon>
        <taxon>Glomeromycotina</taxon>
        <taxon>Glomeromycetes</taxon>
        <taxon>Archaeosporales</taxon>
        <taxon>Ambisporaceae</taxon>
        <taxon>Ambispora</taxon>
    </lineage>
</organism>
<dbReference type="AlphaFoldDB" id="A0A9N8W9G7"/>
<reference evidence="2" key="1">
    <citation type="submission" date="2021-06" db="EMBL/GenBank/DDBJ databases">
        <authorList>
            <person name="Kallberg Y."/>
            <person name="Tangrot J."/>
            <person name="Rosling A."/>
        </authorList>
    </citation>
    <scope>NUCLEOTIDE SEQUENCE</scope>
    <source>
        <strain evidence="2">MT106</strain>
    </source>
</reference>
<proteinExistence type="predicted"/>
<dbReference type="InterPro" id="IPR001245">
    <property type="entry name" value="Ser-Thr/Tyr_kinase_cat_dom"/>
</dbReference>
<dbReference type="GO" id="GO:0004674">
    <property type="term" value="F:protein serine/threonine kinase activity"/>
    <property type="evidence" value="ECO:0007669"/>
    <property type="project" value="TreeGrafter"/>
</dbReference>
<dbReference type="PANTHER" id="PTHR44329">
    <property type="entry name" value="SERINE/THREONINE-PROTEIN KINASE TNNI3K-RELATED"/>
    <property type="match status" value="1"/>
</dbReference>
<sequence length="380" mass="43943">MTHIESTSTSKIHLIEDLIASKDVAFFPYTQFSNITHISPGIYGSEWDAKWTTRNINVQLKSFNHVFDKHDEAIQKFIKQLREVAKLPPHNNISTFHDTKKQMYFVILESTANGLPLPEFLKRSTTLSWTEKFKLAKQISLGIQHLHNNSIVFKELNTYRVIVEEGELKITGVGLSATNDSSVAQTLFDGSQLYKDPWILQDSAYKTKKSSDIYSLGIIFWELTSGRRPFSNDPREMSKLTTSIMNGERETPIADTPKEYSDLYQRCWERNADKRPSIGQIVQALSLIETGDAIFKRRDSEDRFEFMETIDEIDNQRDDIALVDDDSESIYARGSVYSQFSQSSHHHRTTARERKIPKEFVFSGEEKIGRKWWHSVLWCI</sequence>
<evidence type="ECO:0000313" key="2">
    <source>
        <dbReference type="EMBL" id="CAG8475356.1"/>
    </source>
</evidence>
<comment type="caution">
    <text evidence="2">The sequence shown here is derived from an EMBL/GenBank/DDBJ whole genome shotgun (WGS) entry which is preliminary data.</text>
</comment>
<dbReference type="Proteomes" id="UP000789831">
    <property type="component" value="Unassembled WGS sequence"/>
</dbReference>
<accession>A0A9N8W9G7</accession>
<evidence type="ECO:0000313" key="3">
    <source>
        <dbReference type="Proteomes" id="UP000789831"/>
    </source>
</evidence>
<dbReference type="SUPFAM" id="SSF56112">
    <property type="entry name" value="Protein kinase-like (PK-like)"/>
    <property type="match status" value="1"/>
</dbReference>
<dbReference type="InterPro" id="IPR051681">
    <property type="entry name" value="Ser/Thr_Kinases-Pseudokinases"/>
</dbReference>
<dbReference type="Gene3D" id="1.10.510.10">
    <property type="entry name" value="Transferase(Phosphotransferase) domain 1"/>
    <property type="match status" value="1"/>
</dbReference>
<dbReference type="OrthoDB" id="10261027at2759"/>
<feature type="domain" description="Protein kinase" evidence="1">
    <location>
        <begin position="32"/>
        <end position="288"/>
    </location>
</feature>
<protein>
    <submittedName>
        <fullName evidence="2">9485_t:CDS:1</fullName>
    </submittedName>
</protein>
<dbReference type="Pfam" id="PF07714">
    <property type="entry name" value="PK_Tyr_Ser-Thr"/>
    <property type="match status" value="1"/>
</dbReference>
<keyword evidence="3" id="KW-1185">Reference proteome</keyword>
<dbReference type="InterPro" id="IPR000719">
    <property type="entry name" value="Prot_kinase_dom"/>
</dbReference>
<dbReference type="GO" id="GO:0005524">
    <property type="term" value="F:ATP binding"/>
    <property type="evidence" value="ECO:0007669"/>
    <property type="project" value="InterPro"/>
</dbReference>
<evidence type="ECO:0000259" key="1">
    <source>
        <dbReference type="PROSITE" id="PS50011"/>
    </source>
</evidence>
<dbReference type="InterPro" id="IPR011009">
    <property type="entry name" value="Kinase-like_dom_sf"/>
</dbReference>
<gene>
    <name evidence="2" type="ORF">AGERDE_LOCUS2950</name>
</gene>